<dbReference type="Proteomes" id="UP001174932">
    <property type="component" value="Unassembled WGS sequence"/>
</dbReference>
<sequence>MTDESAGQFEEPDGPAAPQLLQDLFPAWRFDIPAPSRLLPDVAKIRQAQFSLLEAGFFLSRRWLG</sequence>
<dbReference type="EMBL" id="JAUOZU010000018">
    <property type="protein sequence ID" value="MDO6966527.1"/>
    <property type="molecule type" value="Genomic_DNA"/>
</dbReference>
<accession>A0ABT8YSC3</accession>
<organism evidence="1 2">
    <name type="scientific">Rhizobium alvei</name>
    <dbReference type="NCBI Taxonomy" id="1132659"/>
    <lineage>
        <taxon>Bacteria</taxon>
        <taxon>Pseudomonadati</taxon>
        <taxon>Pseudomonadota</taxon>
        <taxon>Alphaproteobacteria</taxon>
        <taxon>Hyphomicrobiales</taxon>
        <taxon>Rhizobiaceae</taxon>
        <taxon>Rhizobium/Agrobacterium group</taxon>
        <taxon>Rhizobium</taxon>
    </lineage>
</organism>
<protein>
    <submittedName>
        <fullName evidence="1">Uncharacterized protein</fullName>
    </submittedName>
</protein>
<keyword evidence="2" id="KW-1185">Reference proteome</keyword>
<name>A0ABT8YSC3_9HYPH</name>
<dbReference type="RefSeq" id="WP_304378456.1">
    <property type="nucleotide sequence ID" value="NZ_JAUOZU010000018.1"/>
</dbReference>
<evidence type="ECO:0000313" key="2">
    <source>
        <dbReference type="Proteomes" id="UP001174932"/>
    </source>
</evidence>
<reference evidence="1" key="1">
    <citation type="journal article" date="2015" name="Int. J. Syst. Evol. Microbiol.">
        <title>Rhizobium alvei sp. nov., isolated from a freshwater river.</title>
        <authorList>
            <person name="Sheu S.Y."/>
            <person name="Huang H.W."/>
            <person name="Young C.C."/>
            <person name="Chen W.M."/>
        </authorList>
    </citation>
    <scope>NUCLEOTIDE SEQUENCE</scope>
    <source>
        <strain evidence="1">TNR-22</strain>
    </source>
</reference>
<gene>
    <name evidence="1" type="ORF">Q4481_21440</name>
</gene>
<evidence type="ECO:0000313" key="1">
    <source>
        <dbReference type="EMBL" id="MDO6966527.1"/>
    </source>
</evidence>
<reference evidence="1" key="2">
    <citation type="submission" date="2023-07" db="EMBL/GenBank/DDBJ databases">
        <authorList>
            <person name="Shen H."/>
        </authorList>
    </citation>
    <scope>NUCLEOTIDE SEQUENCE</scope>
    <source>
        <strain evidence="1">TNR-22</strain>
    </source>
</reference>
<proteinExistence type="predicted"/>
<comment type="caution">
    <text evidence="1">The sequence shown here is derived from an EMBL/GenBank/DDBJ whole genome shotgun (WGS) entry which is preliminary data.</text>
</comment>